<organism evidence="1 2">
    <name type="scientific">Perkinsus olseni</name>
    <name type="common">Perkinsus atlanticus</name>
    <dbReference type="NCBI Taxonomy" id="32597"/>
    <lineage>
        <taxon>Eukaryota</taxon>
        <taxon>Sar</taxon>
        <taxon>Alveolata</taxon>
        <taxon>Perkinsozoa</taxon>
        <taxon>Perkinsea</taxon>
        <taxon>Perkinsida</taxon>
        <taxon>Perkinsidae</taxon>
        <taxon>Perkinsus</taxon>
    </lineage>
</organism>
<proteinExistence type="predicted"/>
<dbReference type="Proteomes" id="UP000570595">
    <property type="component" value="Unassembled WGS sequence"/>
</dbReference>
<name>A0A7J6LPS7_PEROL</name>
<dbReference type="AlphaFoldDB" id="A0A7J6LPS7"/>
<evidence type="ECO:0000313" key="2">
    <source>
        <dbReference type="Proteomes" id="UP000570595"/>
    </source>
</evidence>
<dbReference type="EMBL" id="JABAHT010000206">
    <property type="protein sequence ID" value="KAF4661193.1"/>
    <property type="molecule type" value="Genomic_DNA"/>
</dbReference>
<protein>
    <submittedName>
        <fullName evidence="1">Uncharacterized protein</fullName>
    </submittedName>
</protein>
<reference evidence="1 2" key="1">
    <citation type="submission" date="2020-04" db="EMBL/GenBank/DDBJ databases">
        <title>Perkinsus olseni comparative genomics.</title>
        <authorList>
            <person name="Bogema D.R."/>
        </authorList>
    </citation>
    <scope>NUCLEOTIDE SEQUENCE [LARGE SCALE GENOMIC DNA]</scope>
    <source>
        <strain evidence="1">ATCC PRA-179</strain>
    </source>
</reference>
<comment type="caution">
    <text evidence="1">The sequence shown here is derived from an EMBL/GenBank/DDBJ whole genome shotgun (WGS) entry which is preliminary data.</text>
</comment>
<gene>
    <name evidence="1" type="ORF">FOZ61_003460</name>
</gene>
<accession>A0A7J6LPS7</accession>
<sequence length="102" mass="11231">MLTVFTAARMLTCCAFCAALSGFTPAVEFYFIQIAAITSSNLAISKMPASNDVARPDPKDFIFTSKVSDKLVRKRGDIRGYDFSKIDAFTSRSTNSKDEKTL</sequence>
<evidence type="ECO:0000313" key="1">
    <source>
        <dbReference type="EMBL" id="KAF4661193.1"/>
    </source>
</evidence>
<dbReference type="OrthoDB" id="194775at2759"/>